<keyword evidence="1" id="KW-0507">mRNA processing</keyword>
<protein>
    <recommendedName>
        <fullName evidence="4">CCHC-type domain-containing protein</fullName>
    </recommendedName>
</protein>
<dbReference type="GO" id="GO:0008270">
    <property type="term" value="F:zinc ion binding"/>
    <property type="evidence" value="ECO:0007669"/>
    <property type="project" value="UniProtKB-KW"/>
</dbReference>
<proteinExistence type="predicted"/>
<evidence type="ECO:0000256" key="3">
    <source>
        <dbReference type="SAM" id="MobiDB-lite"/>
    </source>
</evidence>
<accession>A0A9P3URD3</accession>
<keyword evidence="2" id="KW-0863">Zinc-finger</keyword>
<evidence type="ECO:0000259" key="4">
    <source>
        <dbReference type="PROSITE" id="PS50158"/>
    </source>
</evidence>
<gene>
    <name evidence="5" type="ORF">LshimejAT787_0706160</name>
</gene>
<dbReference type="PANTHER" id="PTHR47481:SF22">
    <property type="entry name" value="RETROTRANSPOSON GAG DOMAIN-CONTAINING PROTEIN"/>
    <property type="match status" value="1"/>
</dbReference>
<comment type="caution">
    <text evidence="5">The sequence shown here is derived from an EMBL/GenBank/DDBJ whole genome shotgun (WGS) entry which is preliminary data.</text>
</comment>
<dbReference type="EMBL" id="BRPK01000007">
    <property type="protein sequence ID" value="GLB40106.1"/>
    <property type="molecule type" value="Genomic_DNA"/>
</dbReference>
<feature type="region of interest" description="Disordered" evidence="3">
    <location>
        <begin position="218"/>
        <end position="322"/>
    </location>
</feature>
<keyword evidence="2" id="KW-0479">Metal-binding</keyword>
<dbReference type="PANTHER" id="PTHR47481">
    <property type="match status" value="1"/>
</dbReference>
<evidence type="ECO:0000313" key="6">
    <source>
        <dbReference type="Proteomes" id="UP001063166"/>
    </source>
</evidence>
<feature type="domain" description="CCHC-type" evidence="4">
    <location>
        <begin position="206"/>
        <end position="221"/>
    </location>
</feature>
<dbReference type="InterPro" id="IPR001878">
    <property type="entry name" value="Znf_CCHC"/>
</dbReference>
<feature type="compositionally biased region" description="Basic and acidic residues" evidence="3">
    <location>
        <begin position="233"/>
        <end position="245"/>
    </location>
</feature>
<evidence type="ECO:0000313" key="5">
    <source>
        <dbReference type="EMBL" id="GLB40106.1"/>
    </source>
</evidence>
<organism evidence="5 6">
    <name type="scientific">Lyophyllum shimeji</name>
    <name type="common">Hon-shimeji</name>
    <name type="synonym">Tricholoma shimeji</name>
    <dbReference type="NCBI Taxonomy" id="47721"/>
    <lineage>
        <taxon>Eukaryota</taxon>
        <taxon>Fungi</taxon>
        <taxon>Dikarya</taxon>
        <taxon>Basidiomycota</taxon>
        <taxon>Agaricomycotina</taxon>
        <taxon>Agaricomycetes</taxon>
        <taxon>Agaricomycetidae</taxon>
        <taxon>Agaricales</taxon>
        <taxon>Tricholomatineae</taxon>
        <taxon>Lyophyllaceae</taxon>
        <taxon>Lyophyllum</taxon>
    </lineage>
</organism>
<dbReference type="SMART" id="SM00343">
    <property type="entry name" value="ZnF_C2HC"/>
    <property type="match status" value="1"/>
</dbReference>
<dbReference type="GO" id="GO:0006397">
    <property type="term" value="P:mRNA processing"/>
    <property type="evidence" value="ECO:0007669"/>
    <property type="project" value="UniProtKB-KW"/>
</dbReference>
<dbReference type="Pfam" id="PF14223">
    <property type="entry name" value="Retrotran_gag_2"/>
    <property type="match status" value="1"/>
</dbReference>
<sequence length="322" mass="35890">MAESAYKIDALQGEQDYGVWKIKMADILTDSGLLEYVEGIIKPPNKDDPLYSYLGVEGSTSPYRDSPARWERPFVYVRGTKRSKDAWDALKNVYEVQGSLGIVLLRRRFYGTRCEEGADIEEHIRTLRGWQEELASLGKAMSEEDFSYAILTSLPDSWDSFIRGIDTTSLDNSHRLIARILEEDRRLRNRNGDTALAAKYNPNVSCYNCGKKGHVASNCKKQKNGGGSGGNGKTDDGKSDGDSKRRQGRGGKGTKEGKDSSKSDQAHQVTDDYAFPLSTTRRRTLPWPRSPTPRSSPTAPHHRISSATARTSHLTSRRPATK</sequence>
<dbReference type="Pfam" id="PF00098">
    <property type="entry name" value="zf-CCHC"/>
    <property type="match status" value="1"/>
</dbReference>
<name>A0A9P3URD3_LYOSH</name>
<dbReference type="OrthoDB" id="2847449at2759"/>
<feature type="compositionally biased region" description="Basic and acidic residues" evidence="3">
    <location>
        <begin position="253"/>
        <end position="265"/>
    </location>
</feature>
<evidence type="ECO:0000256" key="2">
    <source>
        <dbReference type="PROSITE-ProRule" id="PRU00047"/>
    </source>
</evidence>
<keyword evidence="2" id="KW-0862">Zinc</keyword>
<dbReference type="Proteomes" id="UP001063166">
    <property type="component" value="Unassembled WGS sequence"/>
</dbReference>
<dbReference type="AlphaFoldDB" id="A0A9P3URD3"/>
<reference evidence="5" key="1">
    <citation type="submission" date="2022-07" db="EMBL/GenBank/DDBJ databases">
        <title>The genome of Lyophyllum shimeji provides insight into the initial evolution of ectomycorrhizal fungal genome.</title>
        <authorList>
            <person name="Kobayashi Y."/>
            <person name="Shibata T."/>
            <person name="Hirakawa H."/>
            <person name="Shigenobu S."/>
            <person name="Nishiyama T."/>
            <person name="Yamada A."/>
            <person name="Hasebe M."/>
            <person name="Kawaguchi M."/>
        </authorList>
    </citation>
    <scope>NUCLEOTIDE SEQUENCE</scope>
    <source>
        <strain evidence="5">AT787</strain>
    </source>
</reference>
<dbReference type="Gene3D" id="4.10.60.10">
    <property type="entry name" value="Zinc finger, CCHC-type"/>
    <property type="match status" value="1"/>
</dbReference>
<dbReference type="InterPro" id="IPR036875">
    <property type="entry name" value="Znf_CCHC_sf"/>
</dbReference>
<dbReference type="GO" id="GO:0003676">
    <property type="term" value="F:nucleic acid binding"/>
    <property type="evidence" value="ECO:0007669"/>
    <property type="project" value="InterPro"/>
</dbReference>
<dbReference type="SUPFAM" id="SSF57756">
    <property type="entry name" value="Retrovirus zinc finger-like domains"/>
    <property type="match status" value="1"/>
</dbReference>
<dbReference type="PROSITE" id="PS50158">
    <property type="entry name" value="ZF_CCHC"/>
    <property type="match status" value="1"/>
</dbReference>
<keyword evidence="6" id="KW-1185">Reference proteome</keyword>
<feature type="compositionally biased region" description="Polar residues" evidence="3">
    <location>
        <begin position="305"/>
        <end position="314"/>
    </location>
</feature>
<evidence type="ECO:0000256" key="1">
    <source>
        <dbReference type="ARBA" id="ARBA00022664"/>
    </source>
</evidence>